<dbReference type="Proteomes" id="UP000199603">
    <property type="component" value="Unassembled WGS sequence"/>
</dbReference>
<dbReference type="AlphaFoldDB" id="A0A1G6URK8"/>
<sequence length="308" mass="34312">MRRSDQQAPPRQSIGYPGSVHEGSPGVPEGQDWSREEVEACVADYLRILTLQLNGQRYSKAEHARRLLAQLDGRSRASVEFKHCNISAVMVALDYPYIEGYKPRGNFQALLIDVVEAQLQSAPALQEAAQAAVLRPAAPAMLESLESVWVPPPRAQRVAEVPPAYAPRFLAARRDYIAQESRNRSLGRAGELFVAELEARRLHAAGQPRLADRVEHVAATRGDGLGYDVLSFDEGGLERLIEVKTTAFGELTPFYVSRNEVARSEADAPSYHLYRLFDFRDRPRLFDLPGSIRSRCDLEAVTFLARIA</sequence>
<evidence type="ECO:0000256" key="1">
    <source>
        <dbReference type="SAM" id="MobiDB-lite"/>
    </source>
</evidence>
<protein>
    <recommendedName>
        <fullName evidence="2">Protein NO VEIN C-terminal domain-containing protein</fullName>
    </recommendedName>
</protein>
<evidence type="ECO:0000259" key="2">
    <source>
        <dbReference type="Pfam" id="PF13020"/>
    </source>
</evidence>
<keyword evidence="4" id="KW-1185">Reference proteome</keyword>
<proteinExistence type="predicted"/>
<dbReference type="EMBL" id="FNAG01000002">
    <property type="protein sequence ID" value="SDD44060.1"/>
    <property type="molecule type" value="Genomic_DNA"/>
</dbReference>
<evidence type="ECO:0000313" key="4">
    <source>
        <dbReference type="Proteomes" id="UP000199603"/>
    </source>
</evidence>
<feature type="domain" description="Protein NO VEIN C-terminal" evidence="2">
    <location>
        <begin position="190"/>
        <end position="286"/>
    </location>
</feature>
<feature type="region of interest" description="Disordered" evidence="1">
    <location>
        <begin position="1"/>
        <end position="33"/>
    </location>
</feature>
<organism evidence="3 4">
    <name type="scientific">Aquimonas voraii</name>
    <dbReference type="NCBI Taxonomy" id="265719"/>
    <lineage>
        <taxon>Bacteria</taxon>
        <taxon>Pseudomonadati</taxon>
        <taxon>Pseudomonadota</taxon>
        <taxon>Gammaproteobacteria</taxon>
        <taxon>Lysobacterales</taxon>
        <taxon>Lysobacteraceae</taxon>
        <taxon>Aquimonas</taxon>
    </lineage>
</organism>
<gene>
    <name evidence="3" type="ORF">SAMN04488509_102464</name>
</gene>
<evidence type="ECO:0000313" key="3">
    <source>
        <dbReference type="EMBL" id="SDD44060.1"/>
    </source>
</evidence>
<dbReference type="Pfam" id="PF13020">
    <property type="entry name" value="NOV_C"/>
    <property type="match status" value="1"/>
</dbReference>
<name>A0A1G6URK8_9GAMM</name>
<accession>A0A1G6URK8</accession>
<reference evidence="3 4" key="1">
    <citation type="submission" date="2016-10" db="EMBL/GenBank/DDBJ databases">
        <authorList>
            <person name="de Groot N.N."/>
        </authorList>
    </citation>
    <scope>NUCLEOTIDE SEQUENCE [LARGE SCALE GENOMIC DNA]</scope>
    <source>
        <strain evidence="3 4">DSM 16957</strain>
    </source>
</reference>
<dbReference type="InterPro" id="IPR024975">
    <property type="entry name" value="NOV_C"/>
</dbReference>
<feature type="compositionally biased region" description="Polar residues" evidence="1">
    <location>
        <begin position="1"/>
        <end position="10"/>
    </location>
</feature>